<keyword evidence="1" id="KW-0812">Transmembrane</keyword>
<evidence type="ECO:0008006" key="4">
    <source>
        <dbReference type="Google" id="ProtNLM"/>
    </source>
</evidence>
<dbReference type="Pfam" id="PF12822">
    <property type="entry name" value="ECF_trnsprt"/>
    <property type="match status" value="1"/>
</dbReference>
<keyword evidence="3" id="KW-1185">Reference proteome</keyword>
<dbReference type="AlphaFoldDB" id="A0A0G2ZCJ5"/>
<dbReference type="Proteomes" id="UP000035159">
    <property type="component" value="Chromosome"/>
</dbReference>
<feature type="transmembrane region" description="Helical" evidence="1">
    <location>
        <begin position="139"/>
        <end position="159"/>
    </location>
</feature>
<evidence type="ECO:0000313" key="3">
    <source>
        <dbReference type="Proteomes" id="UP000035159"/>
    </source>
</evidence>
<feature type="transmembrane region" description="Helical" evidence="1">
    <location>
        <begin position="72"/>
        <end position="94"/>
    </location>
</feature>
<accession>A0A0G2ZCJ5</accession>
<dbReference type="OrthoDB" id="9815422at2"/>
<protein>
    <recommendedName>
        <fullName evidence="4">ECF transporter S component</fullName>
    </recommendedName>
</protein>
<evidence type="ECO:0000313" key="2">
    <source>
        <dbReference type="EMBL" id="AKI97269.1"/>
    </source>
</evidence>
<dbReference type="GO" id="GO:0022857">
    <property type="term" value="F:transmembrane transporter activity"/>
    <property type="evidence" value="ECO:0007669"/>
    <property type="project" value="InterPro"/>
</dbReference>
<keyword evidence="1" id="KW-0472">Membrane</keyword>
<dbReference type="STRING" id="1330330.IX53_04950"/>
<dbReference type="KEGG" id="kpf:IX53_04950"/>
<name>A0A0G2ZCJ5_9BACT</name>
<sequence length="168" mass="18156">MNKKLAALGMWLALGFIISLFFHQFPLKVGQILLPLHFIVILAGVISGPYVGGISGFLTPLFSALIVGKPPIQPPIAFFMSLELLTYGVITGFMTARGKNLYLSMLTAWIAGRLVYALEIIVIAPMLGFNLGTLPSLLLSYLLGLPGVAIQLFLIPVVFKRLKNSGVV</sequence>
<feature type="transmembrane region" description="Helical" evidence="1">
    <location>
        <begin position="106"/>
        <end position="127"/>
    </location>
</feature>
<proteinExistence type="predicted"/>
<feature type="transmembrane region" description="Helical" evidence="1">
    <location>
        <begin position="6"/>
        <end position="25"/>
    </location>
</feature>
<dbReference type="EMBL" id="CP011232">
    <property type="protein sequence ID" value="AKI97269.1"/>
    <property type="molecule type" value="Genomic_DNA"/>
</dbReference>
<dbReference type="PATRIC" id="fig|1330330.3.peg.996"/>
<organism evidence="2 3">
    <name type="scientific">Kosmotoga pacifica</name>
    <dbReference type="NCBI Taxonomy" id="1330330"/>
    <lineage>
        <taxon>Bacteria</taxon>
        <taxon>Thermotogati</taxon>
        <taxon>Thermotogota</taxon>
        <taxon>Thermotogae</taxon>
        <taxon>Kosmotogales</taxon>
        <taxon>Kosmotogaceae</taxon>
        <taxon>Kosmotoga</taxon>
    </lineage>
</organism>
<evidence type="ECO:0000256" key="1">
    <source>
        <dbReference type="SAM" id="Phobius"/>
    </source>
</evidence>
<dbReference type="Gene3D" id="1.10.1760.20">
    <property type="match status" value="1"/>
</dbReference>
<feature type="transmembrane region" description="Helical" evidence="1">
    <location>
        <begin position="32"/>
        <end position="52"/>
    </location>
</feature>
<dbReference type="RefSeq" id="WP_047754403.1">
    <property type="nucleotide sequence ID" value="NZ_CAJUHA010000008.1"/>
</dbReference>
<reference evidence="2 3" key="1">
    <citation type="submission" date="2015-04" db="EMBL/GenBank/DDBJ databases">
        <title>Complete Genome Sequence of Kosmotoga pacifica SLHLJ1.</title>
        <authorList>
            <person name="Jiang L.J."/>
            <person name="Shao Z.Z."/>
            <person name="Jebbar M."/>
        </authorList>
    </citation>
    <scope>NUCLEOTIDE SEQUENCE [LARGE SCALE GENOMIC DNA]</scope>
    <source>
        <strain evidence="2 3">SLHLJ1</strain>
    </source>
</reference>
<gene>
    <name evidence="2" type="ORF">IX53_04950</name>
</gene>
<keyword evidence="1" id="KW-1133">Transmembrane helix</keyword>
<dbReference type="InterPro" id="IPR024529">
    <property type="entry name" value="ECF_trnsprt_substrate-spec"/>
</dbReference>